<sequence>MRFAIDTVDDAGADRIYIGTPIRLRDHRLTLRLRDGEVSIDTSKIIDWFQIDRSTTRERADLFDCVSG</sequence>
<evidence type="ECO:0000313" key="2">
    <source>
        <dbReference type="Proteomes" id="UP000308828"/>
    </source>
</evidence>
<comment type="caution">
    <text evidence="1">The sequence shown here is derived from an EMBL/GenBank/DDBJ whole genome shotgun (WGS) entry which is preliminary data.</text>
</comment>
<dbReference type="AlphaFoldDB" id="A0A4V4HMZ7"/>
<dbReference type="EMBL" id="STGV01000002">
    <property type="protein sequence ID" value="THV24136.1"/>
    <property type="molecule type" value="Genomic_DNA"/>
</dbReference>
<organism evidence="1 2">
    <name type="scientific">Peteryoungia ipomoeae</name>
    <dbReference type="NCBI Taxonomy" id="1210932"/>
    <lineage>
        <taxon>Bacteria</taxon>
        <taxon>Pseudomonadati</taxon>
        <taxon>Pseudomonadota</taxon>
        <taxon>Alphaproteobacteria</taxon>
        <taxon>Hyphomicrobiales</taxon>
        <taxon>Rhizobiaceae</taxon>
        <taxon>Peteryoungia</taxon>
    </lineage>
</organism>
<gene>
    <name evidence="1" type="ORF">FAA97_09225</name>
</gene>
<protein>
    <submittedName>
        <fullName evidence="1">Uncharacterized protein</fullName>
    </submittedName>
</protein>
<name>A0A4V4HMZ7_9HYPH</name>
<dbReference type="RefSeq" id="WP_136598227.1">
    <property type="nucleotide sequence ID" value="NZ_STGV01000002.1"/>
</dbReference>
<reference evidence="1 2" key="1">
    <citation type="submission" date="2019-04" db="EMBL/GenBank/DDBJ databases">
        <title>Genome sequence of strain shin9-1.</title>
        <authorList>
            <person name="Gao J."/>
            <person name="Sun J."/>
        </authorList>
    </citation>
    <scope>NUCLEOTIDE SEQUENCE [LARGE SCALE GENOMIC DNA]</scope>
    <source>
        <strain evidence="2">shin9-1</strain>
    </source>
</reference>
<keyword evidence="2" id="KW-1185">Reference proteome</keyword>
<proteinExistence type="predicted"/>
<dbReference type="OrthoDB" id="8378230at2"/>
<dbReference type="Proteomes" id="UP000308828">
    <property type="component" value="Unassembled WGS sequence"/>
</dbReference>
<evidence type="ECO:0000313" key="1">
    <source>
        <dbReference type="EMBL" id="THV24136.1"/>
    </source>
</evidence>
<accession>A0A4V4HMZ7</accession>